<dbReference type="Proteomes" id="UP000308092">
    <property type="component" value="Unassembled WGS sequence"/>
</dbReference>
<accession>A0A4S3J9J8</accession>
<dbReference type="EMBL" id="SOSA01000627">
    <property type="protein sequence ID" value="THC89631.1"/>
    <property type="molecule type" value="Genomic_DNA"/>
</dbReference>
<keyword evidence="2" id="KW-1185">Reference proteome</keyword>
<protein>
    <submittedName>
        <fullName evidence="1">Uncharacterized protein</fullName>
    </submittedName>
</protein>
<proteinExistence type="predicted"/>
<dbReference type="VEuPathDB" id="FungiDB:EYZ11_010923"/>
<reference evidence="1 2" key="1">
    <citation type="submission" date="2019-03" db="EMBL/GenBank/DDBJ databases">
        <title>The genome sequence of a newly discovered highly antifungal drug resistant Aspergillus species, Aspergillus tanneri NIH 1004.</title>
        <authorList>
            <person name="Mounaud S."/>
            <person name="Singh I."/>
            <person name="Joardar V."/>
            <person name="Pakala S."/>
            <person name="Pakala S."/>
            <person name="Venepally P."/>
            <person name="Hoover J."/>
            <person name="Nierman W."/>
            <person name="Chung J."/>
            <person name="Losada L."/>
        </authorList>
    </citation>
    <scope>NUCLEOTIDE SEQUENCE [LARGE SCALE GENOMIC DNA]</scope>
    <source>
        <strain evidence="1 2">NIH1004</strain>
    </source>
</reference>
<evidence type="ECO:0000313" key="1">
    <source>
        <dbReference type="EMBL" id="THC89631.1"/>
    </source>
</evidence>
<comment type="caution">
    <text evidence="1">The sequence shown here is derived from an EMBL/GenBank/DDBJ whole genome shotgun (WGS) entry which is preliminary data.</text>
</comment>
<dbReference type="AlphaFoldDB" id="A0A4S3J9J8"/>
<sequence>MAICVRSIGFEPAKSPQATKWKRYQPVRPVCGLSQDFSVHG</sequence>
<organism evidence="1 2">
    <name type="scientific">Aspergillus tanneri</name>
    <dbReference type="NCBI Taxonomy" id="1220188"/>
    <lineage>
        <taxon>Eukaryota</taxon>
        <taxon>Fungi</taxon>
        <taxon>Dikarya</taxon>
        <taxon>Ascomycota</taxon>
        <taxon>Pezizomycotina</taxon>
        <taxon>Eurotiomycetes</taxon>
        <taxon>Eurotiomycetidae</taxon>
        <taxon>Eurotiales</taxon>
        <taxon>Aspergillaceae</taxon>
        <taxon>Aspergillus</taxon>
        <taxon>Aspergillus subgen. Circumdati</taxon>
    </lineage>
</organism>
<gene>
    <name evidence="1" type="ORF">EYZ11_010923</name>
</gene>
<evidence type="ECO:0000313" key="2">
    <source>
        <dbReference type="Proteomes" id="UP000308092"/>
    </source>
</evidence>
<name>A0A4S3J9J8_9EURO</name>